<evidence type="ECO:0000313" key="3">
    <source>
        <dbReference type="EMBL" id="ROO26670.1"/>
    </source>
</evidence>
<evidence type="ECO:0000256" key="1">
    <source>
        <dbReference type="SAM" id="MobiDB-lite"/>
    </source>
</evidence>
<keyword evidence="2" id="KW-0732">Signal</keyword>
<proteinExistence type="predicted"/>
<evidence type="ECO:0000256" key="2">
    <source>
        <dbReference type="SAM" id="SignalP"/>
    </source>
</evidence>
<feature type="chain" id="PRO_5019486236" evidence="2">
    <location>
        <begin position="25"/>
        <end position="134"/>
    </location>
</feature>
<feature type="region of interest" description="Disordered" evidence="1">
    <location>
        <begin position="91"/>
        <end position="134"/>
    </location>
</feature>
<accession>A0A423PM36</accession>
<gene>
    <name evidence="3" type="ORF">SAOR_10020</name>
</gene>
<name>A0A423PM36_9GAMM</name>
<organism evidence="3 4">
    <name type="scientific">Salinisphaera orenii MK-B5</name>
    <dbReference type="NCBI Taxonomy" id="856730"/>
    <lineage>
        <taxon>Bacteria</taxon>
        <taxon>Pseudomonadati</taxon>
        <taxon>Pseudomonadota</taxon>
        <taxon>Gammaproteobacteria</taxon>
        <taxon>Salinisphaerales</taxon>
        <taxon>Salinisphaeraceae</taxon>
        <taxon>Salinisphaera</taxon>
    </lineage>
</organism>
<feature type="signal peptide" evidence="2">
    <location>
        <begin position="1"/>
        <end position="24"/>
    </location>
</feature>
<evidence type="ECO:0000313" key="4">
    <source>
        <dbReference type="Proteomes" id="UP000283993"/>
    </source>
</evidence>
<dbReference type="EMBL" id="AYKH01000019">
    <property type="protein sequence ID" value="ROO26670.1"/>
    <property type="molecule type" value="Genomic_DNA"/>
</dbReference>
<feature type="compositionally biased region" description="Basic residues" evidence="1">
    <location>
        <begin position="92"/>
        <end position="105"/>
    </location>
</feature>
<sequence length="134" mass="14878">MGHRIRRAAAGWAIAVLAAGTAPAADNAAVVIHEYDHRSTPWGDYRSERHTRVFGPESGFRYEEYRTRSRHPRSLAPAAAHRHGRVIERFGPGHRRAAPASRRARAVAGRSRPGFDVRRARLGRPNGRSSRANA</sequence>
<reference evidence="3 4" key="1">
    <citation type="submission" date="2013-10" db="EMBL/GenBank/DDBJ databases">
        <title>Salinisphaera orenii MK-B5 Genome Sequencing.</title>
        <authorList>
            <person name="Lai Q."/>
            <person name="Li C."/>
            <person name="Shao Z."/>
        </authorList>
    </citation>
    <scope>NUCLEOTIDE SEQUENCE [LARGE SCALE GENOMIC DNA]</scope>
    <source>
        <strain evidence="3 4">MK-B5</strain>
    </source>
</reference>
<protein>
    <submittedName>
        <fullName evidence="3">Uncharacterized protein</fullName>
    </submittedName>
</protein>
<comment type="caution">
    <text evidence="3">The sequence shown here is derived from an EMBL/GenBank/DDBJ whole genome shotgun (WGS) entry which is preliminary data.</text>
</comment>
<keyword evidence="4" id="KW-1185">Reference proteome</keyword>
<dbReference type="Proteomes" id="UP000283993">
    <property type="component" value="Unassembled WGS sequence"/>
</dbReference>
<dbReference type="AlphaFoldDB" id="A0A423PM36"/>